<protein>
    <submittedName>
        <fullName evidence="1">Uncharacterized protein</fullName>
    </submittedName>
</protein>
<dbReference type="RefSeq" id="WP_083728359.1">
    <property type="nucleotide sequence ID" value="NZ_FOUD01000001.1"/>
</dbReference>
<proteinExistence type="predicted"/>
<accession>A0A1S8DCJ6</accession>
<gene>
    <name evidence="1" type="ORF">BXT89_14315</name>
</gene>
<dbReference type="AlphaFoldDB" id="A0A1S8DCJ6"/>
<evidence type="ECO:0000313" key="2">
    <source>
        <dbReference type="Proteomes" id="UP000242847"/>
    </source>
</evidence>
<dbReference type="EMBL" id="MUBC01000035">
    <property type="protein sequence ID" value="ONM43124.1"/>
    <property type="molecule type" value="Genomic_DNA"/>
</dbReference>
<organism evidence="1 2">
    <name type="scientific">Halopseudomonas pachastrellae</name>
    <dbReference type="NCBI Taxonomy" id="254161"/>
    <lineage>
        <taxon>Bacteria</taxon>
        <taxon>Pseudomonadati</taxon>
        <taxon>Pseudomonadota</taxon>
        <taxon>Gammaproteobacteria</taxon>
        <taxon>Pseudomonadales</taxon>
        <taxon>Pseudomonadaceae</taxon>
        <taxon>Halopseudomonas</taxon>
    </lineage>
</organism>
<dbReference type="STRING" id="254161.SAMN05216256_10184"/>
<sequence length="90" mass="10091">MTIQSTTDDLIAEIELDFQSARKLGREAYIDMQDGEALIARIRELEDVLRMYSLPIGGDLNQDCAEFGGDAVHREIMRRTVLGLPKVTPP</sequence>
<comment type="caution">
    <text evidence="1">The sequence shown here is derived from an EMBL/GenBank/DDBJ whole genome shotgun (WGS) entry which is preliminary data.</text>
</comment>
<reference evidence="1 2" key="1">
    <citation type="submission" date="2017-01" db="EMBL/GenBank/DDBJ databases">
        <title>Draft genome sequence of Pseudomonas pachastrellae type strain CCUG 46540T from a deep sea.</title>
        <authorList>
            <person name="Gomila M."/>
            <person name="Mulet M."/>
            <person name="Lalucat J."/>
            <person name="Garcia-Valdes E."/>
        </authorList>
    </citation>
    <scope>NUCLEOTIDE SEQUENCE [LARGE SCALE GENOMIC DNA]</scope>
    <source>
        <strain evidence="1 2">CCUG 46540</strain>
    </source>
</reference>
<name>A0A1S8DCJ6_9GAMM</name>
<keyword evidence="2" id="KW-1185">Reference proteome</keyword>
<dbReference type="Proteomes" id="UP000242847">
    <property type="component" value="Unassembled WGS sequence"/>
</dbReference>
<evidence type="ECO:0000313" key="1">
    <source>
        <dbReference type="EMBL" id="ONM43124.1"/>
    </source>
</evidence>